<dbReference type="InterPro" id="IPR051800">
    <property type="entry name" value="PqiA-PqiB_transport"/>
</dbReference>
<comment type="caution">
    <text evidence="9">The sequence shown here is derived from an EMBL/GenBank/DDBJ whole genome shotgun (WGS) entry which is preliminary data.</text>
</comment>
<dbReference type="Pfam" id="PF02470">
    <property type="entry name" value="MlaD"/>
    <property type="match status" value="6"/>
</dbReference>
<keyword evidence="4 7" id="KW-0812">Transmembrane</keyword>
<dbReference type="AlphaFoldDB" id="A0A2N7C7F9"/>
<dbReference type="Proteomes" id="UP000235778">
    <property type="component" value="Unassembled WGS sequence"/>
</dbReference>
<feature type="domain" description="Mce/MlaD" evidence="8">
    <location>
        <begin position="655"/>
        <end position="735"/>
    </location>
</feature>
<reference evidence="10" key="1">
    <citation type="submission" date="2016-07" db="EMBL/GenBank/DDBJ databases">
        <title>Nontailed viruses are major unrecognized killers of bacteria in the ocean.</title>
        <authorList>
            <person name="Kauffman K."/>
            <person name="Hussain F."/>
            <person name="Yang J."/>
            <person name="Arevalo P."/>
            <person name="Brown J."/>
            <person name="Cutler M."/>
            <person name="Kelly L."/>
            <person name="Polz M.F."/>
        </authorList>
    </citation>
    <scope>NUCLEOTIDE SEQUENCE [LARGE SCALE GENOMIC DNA]</scope>
    <source>
        <strain evidence="10">10N.286.55.C1</strain>
    </source>
</reference>
<feature type="domain" description="Mce/MlaD" evidence="8">
    <location>
        <begin position="164"/>
        <end position="240"/>
    </location>
</feature>
<evidence type="ECO:0000256" key="3">
    <source>
        <dbReference type="ARBA" id="ARBA00022519"/>
    </source>
</evidence>
<feature type="domain" description="Mce/MlaD" evidence="8">
    <location>
        <begin position="755"/>
        <end position="818"/>
    </location>
</feature>
<dbReference type="RefSeq" id="WP_102267995.1">
    <property type="nucleotide sequence ID" value="NZ_MCSH01000137.1"/>
</dbReference>
<feature type="transmembrane region" description="Helical" evidence="7">
    <location>
        <begin position="21"/>
        <end position="40"/>
    </location>
</feature>
<feature type="domain" description="Mce/MlaD" evidence="8">
    <location>
        <begin position="529"/>
        <end position="585"/>
    </location>
</feature>
<evidence type="ECO:0000256" key="7">
    <source>
        <dbReference type="SAM" id="Phobius"/>
    </source>
</evidence>
<keyword evidence="2" id="KW-1003">Cell membrane</keyword>
<organism evidence="9 10">
    <name type="scientific">Vibrio lentus</name>
    <dbReference type="NCBI Taxonomy" id="136468"/>
    <lineage>
        <taxon>Bacteria</taxon>
        <taxon>Pseudomonadati</taxon>
        <taxon>Pseudomonadota</taxon>
        <taxon>Gammaproteobacteria</taxon>
        <taxon>Vibrionales</taxon>
        <taxon>Vibrionaceae</taxon>
        <taxon>Vibrio</taxon>
    </lineage>
</organism>
<evidence type="ECO:0000256" key="4">
    <source>
        <dbReference type="ARBA" id="ARBA00022692"/>
    </source>
</evidence>
<proteinExistence type="predicted"/>
<accession>A0A2N7C7F9</accession>
<evidence type="ECO:0000256" key="1">
    <source>
        <dbReference type="ARBA" id="ARBA00004533"/>
    </source>
</evidence>
<dbReference type="EMBL" id="MCSI01000001">
    <property type="protein sequence ID" value="PME75504.1"/>
    <property type="molecule type" value="Genomic_DNA"/>
</dbReference>
<dbReference type="GO" id="GO:0005886">
    <property type="term" value="C:plasma membrane"/>
    <property type="evidence" value="ECO:0007669"/>
    <property type="project" value="UniProtKB-SubCell"/>
</dbReference>
<evidence type="ECO:0000313" key="9">
    <source>
        <dbReference type="EMBL" id="PME75504.1"/>
    </source>
</evidence>
<keyword evidence="3" id="KW-0997">Cell inner membrane</keyword>
<keyword evidence="5 7" id="KW-1133">Transmembrane helix</keyword>
<protein>
    <submittedName>
        <fullName evidence="9">Paraquat-inducible protein B</fullName>
    </submittedName>
</protein>
<sequence>MNNNNQSQTSYSPEVRKNKGISPLWILPILTVALAGWLVMKSVHDAGQRVQIYFSDAAGLVAGRTTIRYQGLEVGMVRDITLSKDLSSIYVDADIYPEAQKLLSKGTRFWLVKPTASLSGISGLDALVSGNYIAIHPSETKEKPETVFHALESSPSDLLASEGLNISLTTKDLGGVSVGSQIVYRKIPIGEVYNYQLNENAKSVTIQAAIKDEYSHIITDQSRFWNVSGLGASIGFSGVDVRLESLSALLGGSIAVDSPGEGQPVEMNTEFKLYPDLKTAGRGISIKIAVPDDNKISATGAPIMYRGIEIGQVTDLSLSKGRENVVASAAIQPAFSDFLNSGSKFVLEEAELSLTGMKNLANLVTGNFLTLVPGEGEKSRRFTAIRKNEFSQEQEKSVAIRLTSNNSFGLDVGTQLLYKGIAVGSIIDVGLVESVGTGSDKHEVFMDALIDNQYAHLIKSNNRFFVTGSATAELTESGLSVTVPPAKQLLSGSISFVSEGNSKSRSNYQLFQSKSLAEIAKFNQTGSKKMSLFASELPSISKGSPLLYRNLQVGSISNFQLADGGVRIEVTIENRYTHLINKHTVFWNRSGVEVDASLSGISIKAAPVKTLIQGGIAFDSLPGIDNKLGNVWKLYADSKSARKFGRAITITSSGDQEVSKGMAIKYQGVTVGEVTLVIPNFNKGGIEITARVLPEYVEKIAVANSHFWLAEPEIGLNGIKNVSALLSKHINVEPGKGEKTTAFKLSQGPVQPEGKVFTLQSETRGSVSEGTPILFRELEIGSVIDVQLGEFADRIISTIQIKPEFAYLIRSNSVFWNVSGVDVSIGLSGANIKAGTVDSLLRGGITFSTPPTNELQPLAKEDKSFYLYPQAEDEWKSWRTAIPRP</sequence>
<evidence type="ECO:0000256" key="5">
    <source>
        <dbReference type="ARBA" id="ARBA00022989"/>
    </source>
</evidence>
<comment type="subcellular location">
    <subcellularLocation>
        <location evidence="1">Cell inner membrane</location>
    </subcellularLocation>
</comment>
<evidence type="ECO:0000313" key="10">
    <source>
        <dbReference type="Proteomes" id="UP000235778"/>
    </source>
</evidence>
<keyword evidence="6 7" id="KW-0472">Membrane</keyword>
<dbReference type="PANTHER" id="PTHR30462">
    <property type="entry name" value="INTERMEMBRANE TRANSPORT PROTEIN PQIB-RELATED"/>
    <property type="match status" value="1"/>
</dbReference>
<feature type="domain" description="Mce/MlaD" evidence="8">
    <location>
        <begin position="47"/>
        <end position="137"/>
    </location>
</feature>
<feature type="domain" description="Mce/MlaD" evidence="8">
    <location>
        <begin position="283"/>
        <end position="373"/>
    </location>
</feature>
<evidence type="ECO:0000256" key="6">
    <source>
        <dbReference type="ARBA" id="ARBA00023136"/>
    </source>
</evidence>
<gene>
    <name evidence="9" type="ORF">BCV30_00095</name>
</gene>
<evidence type="ECO:0000259" key="8">
    <source>
        <dbReference type="Pfam" id="PF02470"/>
    </source>
</evidence>
<name>A0A2N7C7F9_9VIBR</name>
<dbReference type="PANTHER" id="PTHR30462:SF0">
    <property type="entry name" value="INTERMEMBRANE TRANSPORT PROTEIN YEBT"/>
    <property type="match status" value="1"/>
</dbReference>
<evidence type="ECO:0000256" key="2">
    <source>
        <dbReference type="ARBA" id="ARBA00022475"/>
    </source>
</evidence>
<dbReference type="InterPro" id="IPR003399">
    <property type="entry name" value="Mce/MlaD"/>
</dbReference>